<dbReference type="PANTHER" id="PTHR35841:SF1">
    <property type="entry name" value="PHOSPHONATES-BINDING PERIPLASMIC PROTEIN"/>
    <property type="match status" value="1"/>
</dbReference>
<evidence type="ECO:0000256" key="3">
    <source>
        <dbReference type="SAM" id="SignalP"/>
    </source>
</evidence>
<dbReference type="Pfam" id="PF12974">
    <property type="entry name" value="Phosphonate-bd"/>
    <property type="match status" value="1"/>
</dbReference>
<protein>
    <submittedName>
        <fullName evidence="4">Phosphate/phosphite/phosphonate ABC transporter substrate-binding protein</fullName>
    </submittedName>
</protein>
<feature type="chain" id="PRO_5046476647" evidence="3">
    <location>
        <begin position="23"/>
        <end position="353"/>
    </location>
</feature>
<sequence length="353" mass="38034">MSKLSKSLLGLSFVSVLGLGLAGCASGTSTNSSSKGSSAGKDGKAITVVFYPNESAKSFATSRDALKKSIEKATGKTVKLQTTTDYNVAIQAIASGKAQLAYMGANGYIQAHKLSKDVVPFAAQSDGEGTLKKATYNSYLMVQQKDADKYQENGKYSIKNVKGKKMSYVSNSSTSGFLVPTAEITREFSIKDGDKDKLTQSGQFFSKVLYGGSHQGSAVNLIKGDADVAAFDDADLMPYLKATKGSWDKVGSTFTVKDDAEAPFNSLKGKSVVNIAMMPVQQGPWVFNTKTLSKDDQTKIAKEFTSQEFADNEQIFSKPGSKKTSMFPKKTEKTKLLKVTDKWYAPTHKLVGY</sequence>
<evidence type="ECO:0000256" key="1">
    <source>
        <dbReference type="ARBA" id="ARBA00007162"/>
    </source>
</evidence>
<evidence type="ECO:0000256" key="2">
    <source>
        <dbReference type="ARBA" id="ARBA00022729"/>
    </source>
</evidence>
<comment type="similarity">
    <text evidence="1">Belongs to the phosphate/phosphite/phosphonate binding protein family.</text>
</comment>
<evidence type="ECO:0000313" key="5">
    <source>
        <dbReference type="Proteomes" id="UP001589855"/>
    </source>
</evidence>
<keyword evidence="2 3" id="KW-0732">Signal</keyword>
<dbReference type="Proteomes" id="UP001589855">
    <property type="component" value="Unassembled WGS sequence"/>
</dbReference>
<name>A0ABV6K369_9LACO</name>
<feature type="signal peptide" evidence="3">
    <location>
        <begin position="1"/>
        <end position="22"/>
    </location>
</feature>
<keyword evidence="5" id="KW-1185">Reference proteome</keyword>
<dbReference type="InterPro" id="IPR005770">
    <property type="entry name" value="PhnD"/>
</dbReference>
<accession>A0ABV6K369</accession>
<organism evidence="4 5">
    <name type="scientific">Lactiplantibacillus plajomi</name>
    <dbReference type="NCBI Taxonomy" id="1457217"/>
    <lineage>
        <taxon>Bacteria</taxon>
        <taxon>Bacillati</taxon>
        <taxon>Bacillota</taxon>
        <taxon>Bacilli</taxon>
        <taxon>Lactobacillales</taxon>
        <taxon>Lactobacillaceae</taxon>
        <taxon>Lactiplantibacillus</taxon>
    </lineage>
</organism>
<dbReference type="EMBL" id="JBHLUK010000062">
    <property type="protein sequence ID" value="MFC0423913.1"/>
    <property type="molecule type" value="Genomic_DNA"/>
</dbReference>
<proteinExistence type="inferred from homology"/>
<dbReference type="RefSeq" id="WP_137645582.1">
    <property type="nucleotide sequence ID" value="NZ_BAABRM010000020.1"/>
</dbReference>
<dbReference type="NCBIfam" id="TIGR01098">
    <property type="entry name" value="3A0109s03R"/>
    <property type="match status" value="1"/>
</dbReference>
<dbReference type="Gene3D" id="3.40.190.10">
    <property type="entry name" value="Periplasmic binding protein-like II"/>
    <property type="match status" value="2"/>
</dbReference>
<dbReference type="PANTHER" id="PTHR35841">
    <property type="entry name" value="PHOSPHONATES-BINDING PERIPLASMIC PROTEIN"/>
    <property type="match status" value="1"/>
</dbReference>
<evidence type="ECO:0000313" key="4">
    <source>
        <dbReference type="EMBL" id="MFC0423913.1"/>
    </source>
</evidence>
<dbReference type="PROSITE" id="PS51257">
    <property type="entry name" value="PROKAR_LIPOPROTEIN"/>
    <property type="match status" value="1"/>
</dbReference>
<gene>
    <name evidence="4" type="ORF">ACFFGS_07230</name>
</gene>
<comment type="caution">
    <text evidence="4">The sequence shown here is derived from an EMBL/GenBank/DDBJ whole genome shotgun (WGS) entry which is preliminary data.</text>
</comment>
<dbReference type="SUPFAM" id="SSF53850">
    <property type="entry name" value="Periplasmic binding protein-like II"/>
    <property type="match status" value="1"/>
</dbReference>
<reference evidence="4 5" key="1">
    <citation type="submission" date="2024-09" db="EMBL/GenBank/DDBJ databases">
        <authorList>
            <person name="Sun Q."/>
            <person name="Mori K."/>
        </authorList>
    </citation>
    <scope>NUCLEOTIDE SEQUENCE [LARGE SCALE GENOMIC DNA]</scope>
    <source>
        <strain evidence="4 5">TBRC 4575</strain>
    </source>
</reference>